<sequence>MALDNVWHYFDRQILRRTLVPIGVFVVTVVAGVLGLSMLGNVGLVEATFWLVDLTSIDLHFEEHTGPERATKAYAILVTVGLILSGLWIGETVVTEAFGGRIQSEVSRATMHRRIENTDDHVIVCGYGMFGRTIANRLTEAGQTVVVIEIDETHAERVREDGHLLVTGDARREQVLRSAGVERATKLVAAIDDSNVNIQIAIVSGTATSSPDILVRVGKEMYEPVAREAGADDVIIPEVVSGERVTRLLEPERPAD</sequence>
<dbReference type="SUPFAM" id="SSF51735">
    <property type="entry name" value="NAD(P)-binding Rossmann-fold domains"/>
    <property type="match status" value="1"/>
</dbReference>
<dbReference type="EMBL" id="FTNR01000006">
    <property type="protein sequence ID" value="SIR95980.1"/>
    <property type="molecule type" value="Genomic_DNA"/>
</dbReference>
<proteinExistence type="predicted"/>
<dbReference type="GO" id="GO:0006813">
    <property type="term" value="P:potassium ion transport"/>
    <property type="evidence" value="ECO:0007669"/>
    <property type="project" value="InterPro"/>
</dbReference>
<keyword evidence="1" id="KW-1133">Transmembrane helix</keyword>
<organism evidence="3 4">
    <name type="scientific">Natronorubrum thiooxidans</name>
    <dbReference type="NCBI Taxonomy" id="308853"/>
    <lineage>
        <taxon>Archaea</taxon>
        <taxon>Methanobacteriati</taxon>
        <taxon>Methanobacteriota</taxon>
        <taxon>Stenosarchaea group</taxon>
        <taxon>Halobacteria</taxon>
        <taxon>Halobacteriales</taxon>
        <taxon>Natrialbaceae</taxon>
        <taxon>Natronorubrum</taxon>
    </lineage>
</organism>
<dbReference type="STRING" id="308853.SAMN05421752_10630"/>
<dbReference type="InterPro" id="IPR050721">
    <property type="entry name" value="Trk_Ktr_HKT_K-transport"/>
</dbReference>
<keyword evidence="3" id="KW-0406">Ion transport</keyword>
<evidence type="ECO:0000259" key="2">
    <source>
        <dbReference type="PROSITE" id="PS51201"/>
    </source>
</evidence>
<feature type="transmembrane region" description="Helical" evidence="1">
    <location>
        <begin position="73"/>
        <end position="90"/>
    </location>
</feature>
<dbReference type="PROSITE" id="PS51201">
    <property type="entry name" value="RCK_N"/>
    <property type="match status" value="1"/>
</dbReference>
<keyword evidence="1" id="KW-0812">Transmembrane</keyword>
<evidence type="ECO:0000313" key="3">
    <source>
        <dbReference type="EMBL" id="SIR95980.1"/>
    </source>
</evidence>
<keyword evidence="3" id="KW-0813">Transport</keyword>
<dbReference type="InterPro" id="IPR036291">
    <property type="entry name" value="NAD(P)-bd_dom_sf"/>
</dbReference>
<keyword evidence="4" id="KW-1185">Reference proteome</keyword>
<feature type="domain" description="RCK N-terminal" evidence="2">
    <location>
        <begin position="119"/>
        <end position="236"/>
    </location>
</feature>
<dbReference type="GO" id="GO:0034220">
    <property type="term" value="P:monoatomic ion transmembrane transport"/>
    <property type="evidence" value="ECO:0007669"/>
    <property type="project" value="UniProtKB-KW"/>
</dbReference>
<dbReference type="InterPro" id="IPR003148">
    <property type="entry name" value="RCK_N"/>
</dbReference>
<dbReference type="RefSeq" id="WP_076608978.1">
    <property type="nucleotide sequence ID" value="NZ_FTNR01000006.1"/>
</dbReference>
<dbReference type="PANTHER" id="PTHR43833">
    <property type="entry name" value="POTASSIUM CHANNEL PROTEIN 2-RELATED-RELATED"/>
    <property type="match status" value="1"/>
</dbReference>
<dbReference type="AlphaFoldDB" id="A0A1N7F6N5"/>
<protein>
    <submittedName>
        <fullName evidence="3">Voltage-gated potassium channel</fullName>
    </submittedName>
</protein>
<dbReference type="Proteomes" id="UP000185936">
    <property type="component" value="Unassembled WGS sequence"/>
</dbReference>
<keyword evidence="1" id="KW-0472">Membrane</keyword>
<gene>
    <name evidence="3" type="ORF">SAMN05421752_10630</name>
</gene>
<dbReference type="Pfam" id="PF02254">
    <property type="entry name" value="TrkA_N"/>
    <property type="match status" value="1"/>
</dbReference>
<name>A0A1N7F6N5_9EURY</name>
<reference evidence="4" key="1">
    <citation type="submission" date="2017-01" db="EMBL/GenBank/DDBJ databases">
        <authorList>
            <person name="Varghese N."/>
            <person name="Submissions S."/>
        </authorList>
    </citation>
    <scope>NUCLEOTIDE SEQUENCE [LARGE SCALE GENOMIC DNA]</scope>
    <source>
        <strain evidence="4">type strain: HArc-</strain>
    </source>
</reference>
<feature type="transmembrane region" description="Helical" evidence="1">
    <location>
        <begin position="20"/>
        <end position="52"/>
    </location>
</feature>
<keyword evidence="3" id="KW-0407">Ion channel</keyword>
<accession>A0A1N7F6N5</accession>
<evidence type="ECO:0000313" key="4">
    <source>
        <dbReference type="Proteomes" id="UP000185936"/>
    </source>
</evidence>
<evidence type="ECO:0000256" key="1">
    <source>
        <dbReference type="SAM" id="Phobius"/>
    </source>
</evidence>
<dbReference type="Gene3D" id="3.40.50.720">
    <property type="entry name" value="NAD(P)-binding Rossmann-like Domain"/>
    <property type="match status" value="1"/>
</dbReference>